<protein>
    <submittedName>
        <fullName evidence="2">NYN domain-containing protein</fullName>
    </submittedName>
</protein>
<dbReference type="InterPro" id="IPR021139">
    <property type="entry name" value="NYN"/>
</dbReference>
<evidence type="ECO:0000259" key="1">
    <source>
        <dbReference type="Pfam" id="PF01936"/>
    </source>
</evidence>
<name>A0A495V4X3_9GAMM</name>
<evidence type="ECO:0000313" key="3">
    <source>
        <dbReference type="Proteomes" id="UP000274556"/>
    </source>
</evidence>
<sequence>MLRVAEPASSGPIRVALYIDADNQSPQTASSLVDLLCAGLGARIVHATIAGNSDGKVSAGWSANLREQIPALPISMIVVPCRKDAADAALILALGADIADHLRLGTRVVLVSRDALLLAAAERARSAGCRIYVAYSDSGSLTARDPGLTTFLLPALSASGAQAEKPPLVTFVPKAPAEPSAPKAEVAKVIAQVRGMCKQQPGGGYSATDVGQALAKIGYKTPAERKRVIATFPGLRERGAHPHKLLVF</sequence>
<dbReference type="Proteomes" id="UP000274556">
    <property type="component" value="Unassembled WGS sequence"/>
</dbReference>
<dbReference type="AlphaFoldDB" id="A0A495V4X3"/>
<organism evidence="2 3">
    <name type="scientific">Thiocapsa rosea</name>
    <dbReference type="NCBI Taxonomy" id="69360"/>
    <lineage>
        <taxon>Bacteria</taxon>
        <taxon>Pseudomonadati</taxon>
        <taxon>Pseudomonadota</taxon>
        <taxon>Gammaproteobacteria</taxon>
        <taxon>Chromatiales</taxon>
        <taxon>Chromatiaceae</taxon>
        <taxon>Thiocapsa</taxon>
    </lineage>
</organism>
<feature type="domain" description="NYN" evidence="1">
    <location>
        <begin position="14"/>
        <end position="136"/>
    </location>
</feature>
<dbReference type="Pfam" id="PF01936">
    <property type="entry name" value="NYN"/>
    <property type="match status" value="1"/>
</dbReference>
<dbReference type="EMBL" id="RBXL01000001">
    <property type="protein sequence ID" value="RKT42818.1"/>
    <property type="molecule type" value="Genomic_DNA"/>
</dbReference>
<reference evidence="2 3" key="1">
    <citation type="submission" date="2018-10" db="EMBL/GenBank/DDBJ databases">
        <title>Genomic Encyclopedia of Archaeal and Bacterial Type Strains, Phase II (KMG-II): from individual species to whole genera.</title>
        <authorList>
            <person name="Goeker M."/>
        </authorList>
    </citation>
    <scope>NUCLEOTIDE SEQUENCE [LARGE SCALE GENOMIC DNA]</scope>
    <source>
        <strain evidence="2 3">DSM 235</strain>
    </source>
</reference>
<proteinExistence type="predicted"/>
<evidence type="ECO:0000313" key="2">
    <source>
        <dbReference type="EMBL" id="RKT42818.1"/>
    </source>
</evidence>
<dbReference type="RefSeq" id="WP_211334950.1">
    <property type="nucleotide sequence ID" value="NZ_RBXL01000001.1"/>
</dbReference>
<keyword evidence="3" id="KW-1185">Reference proteome</keyword>
<accession>A0A495V4X3</accession>
<gene>
    <name evidence="2" type="ORF">BDD21_0113</name>
</gene>
<dbReference type="GO" id="GO:0004540">
    <property type="term" value="F:RNA nuclease activity"/>
    <property type="evidence" value="ECO:0007669"/>
    <property type="project" value="InterPro"/>
</dbReference>
<comment type="caution">
    <text evidence="2">The sequence shown here is derived from an EMBL/GenBank/DDBJ whole genome shotgun (WGS) entry which is preliminary data.</text>
</comment>